<evidence type="ECO:0000313" key="2">
    <source>
        <dbReference type="Proteomes" id="UP000011841"/>
    </source>
</evidence>
<proteinExistence type="predicted"/>
<evidence type="ECO:0000313" key="1">
    <source>
        <dbReference type="EMBL" id="BAM92005.1"/>
    </source>
</evidence>
<dbReference type="GeneID" id="301819743"/>
<gene>
    <name evidence="1" type="ORF">S58_60290</name>
</gene>
<dbReference type="HOGENOM" id="CLU_2647418_0_0_5"/>
<dbReference type="Proteomes" id="UP000011841">
    <property type="component" value="Chromosome"/>
</dbReference>
<dbReference type="AlphaFoldDB" id="M4ZZR7"/>
<reference evidence="1 2" key="1">
    <citation type="journal article" date="2013" name="Appl. Environ. Microbiol.">
        <title>Genome analysis suggests that the soil oligotrophic bacterium Agromonas oligotrophica (Bradyrhizobium oligotrophicum) is a nitrogen-fixing symbiont of Aeschynomene indica.</title>
        <authorList>
            <person name="Okubo T."/>
            <person name="Fukushima S."/>
            <person name="Itakura M."/>
            <person name="Oshima K."/>
            <person name="Longtonglang A."/>
            <person name="Teaumroong N."/>
            <person name="Mitsui H."/>
            <person name="Hattori M."/>
            <person name="Hattori R."/>
            <person name="Hattori T."/>
            <person name="Minamisawa K."/>
        </authorList>
    </citation>
    <scope>NUCLEOTIDE SEQUENCE [LARGE SCALE GENOMIC DNA]</scope>
    <source>
        <strain evidence="1 2">S58</strain>
    </source>
</reference>
<dbReference type="KEGG" id="aol:S58_60290"/>
<sequence length="76" mass="8103">MKNRTAAQFAMLLNENAELRRAFLSDAIDVLKSSGYDVDPVVQGELKRLLSDAASADGIPATAGLLGVITEKPRSD</sequence>
<dbReference type="EMBL" id="AP012603">
    <property type="protein sequence ID" value="BAM92005.1"/>
    <property type="molecule type" value="Genomic_DNA"/>
</dbReference>
<organism evidence="1 2">
    <name type="scientific">Bradyrhizobium oligotrophicum S58</name>
    <dbReference type="NCBI Taxonomy" id="1245469"/>
    <lineage>
        <taxon>Bacteria</taxon>
        <taxon>Pseudomonadati</taxon>
        <taxon>Pseudomonadota</taxon>
        <taxon>Alphaproteobacteria</taxon>
        <taxon>Hyphomicrobiales</taxon>
        <taxon>Nitrobacteraceae</taxon>
        <taxon>Bradyrhizobium</taxon>
    </lineage>
</organism>
<name>M4ZZR7_9BRAD</name>
<accession>M4ZZR7</accession>
<protein>
    <submittedName>
        <fullName evidence="1">Uncharacterized protein</fullName>
    </submittedName>
</protein>
<dbReference type="RefSeq" id="WP_015669090.1">
    <property type="nucleotide sequence ID" value="NC_020453.1"/>
</dbReference>
<dbReference type="STRING" id="1245469.S58_60290"/>
<keyword evidence="2" id="KW-1185">Reference proteome</keyword>